<reference evidence="8" key="1">
    <citation type="submission" date="2016-09" db="EMBL/GenBank/DDBJ databases">
        <authorList>
            <person name="Jeantristanb JTB J.-T."/>
            <person name="Ricardo R."/>
        </authorList>
    </citation>
    <scope>NUCLEOTIDE SEQUENCE [LARGE SCALE GENOMIC DNA]</scope>
</reference>
<evidence type="ECO:0000313" key="8">
    <source>
        <dbReference type="Proteomes" id="UP000198372"/>
    </source>
</evidence>
<name>A0A238FGK1_9BASI</name>
<dbReference type="InterPro" id="IPR036812">
    <property type="entry name" value="NAD(P)_OxRdtase_dom_sf"/>
</dbReference>
<dbReference type="STRING" id="269621.A0A238FGK1"/>
<feature type="active site" description="Proton donor" evidence="3">
    <location>
        <position position="52"/>
    </location>
</feature>
<dbReference type="PANTHER" id="PTHR43827:SF13">
    <property type="entry name" value="ALDO_KETO REDUCTASE FAMILY PROTEIN"/>
    <property type="match status" value="1"/>
</dbReference>
<dbReference type="PRINTS" id="PR00069">
    <property type="entry name" value="ALDKETRDTASE"/>
</dbReference>
<feature type="domain" description="NADP-dependent oxidoreductase" evidence="6">
    <location>
        <begin position="30"/>
        <end position="267"/>
    </location>
</feature>
<dbReference type="SUPFAM" id="SSF51430">
    <property type="entry name" value="NAD(P)-linked oxidoreductase"/>
    <property type="match status" value="1"/>
</dbReference>
<sequence>MNPLHLHSTVPLRSGVRMPVLGFGLYQSTSAVASTTSALETGYTHCDSARVYRNEAEVLAATAKWKKEHPQSEEIWLTTKATGREHGTEKMAKAVDDSNQKADQEGLKWDLFLLHDATSGPIKRLEAWKVLCEKRAKGELTSIGVSNFSEKHLQQLVDEGCEIPEVNQIELHPWLRQGPIVEWCENNGVVVQAYCPLVRGDRFQDPVLQEVANKINKTPAQVLIRWSLQKGYVPLPKSDTPSRIKENAVVFDFELGPEEMAKLDSLDQGSKGACSWNPVSVA</sequence>
<evidence type="ECO:0000256" key="3">
    <source>
        <dbReference type="PIRSR" id="PIRSR000097-1"/>
    </source>
</evidence>
<evidence type="ECO:0000256" key="5">
    <source>
        <dbReference type="PIRSR" id="PIRSR000097-3"/>
    </source>
</evidence>
<proteinExistence type="inferred from homology"/>
<dbReference type="Gene3D" id="3.20.20.100">
    <property type="entry name" value="NADP-dependent oxidoreductase domain"/>
    <property type="match status" value="1"/>
</dbReference>
<protein>
    <submittedName>
        <fullName evidence="7">BQ2448_2849 protein</fullName>
    </submittedName>
</protein>
<accession>A0A238FGK1</accession>
<dbReference type="GO" id="GO:0016491">
    <property type="term" value="F:oxidoreductase activity"/>
    <property type="evidence" value="ECO:0007669"/>
    <property type="project" value="UniProtKB-KW"/>
</dbReference>
<organism evidence="7 8">
    <name type="scientific">Microbotryum intermedium</name>
    <dbReference type="NCBI Taxonomy" id="269621"/>
    <lineage>
        <taxon>Eukaryota</taxon>
        <taxon>Fungi</taxon>
        <taxon>Dikarya</taxon>
        <taxon>Basidiomycota</taxon>
        <taxon>Pucciniomycotina</taxon>
        <taxon>Microbotryomycetes</taxon>
        <taxon>Microbotryales</taxon>
        <taxon>Microbotryaceae</taxon>
        <taxon>Microbotryum</taxon>
    </lineage>
</organism>
<gene>
    <name evidence="7" type="ORF">BQ2448_2849</name>
</gene>
<evidence type="ECO:0000256" key="1">
    <source>
        <dbReference type="ARBA" id="ARBA00007905"/>
    </source>
</evidence>
<feature type="site" description="Lowers pKa of active site Tyr" evidence="5">
    <location>
        <position position="80"/>
    </location>
</feature>
<feature type="binding site" evidence="4">
    <location>
        <position position="115"/>
    </location>
    <ligand>
        <name>substrate</name>
    </ligand>
</feature>
<evidence type="ECO:0000256" key="2">
    <source>
        <dbReference type="ARBA" id="ARBA00023002"/>
    </source>
</evidence>
<dbReference type="CDD" id="cd19071">
    <property type="entry name" value="AKR_AKR1-5-like"/>
    <property type="match status" value="1"/>
</dbReference>
<dbReference type="OrthoDB" id="416253at2759"/>
<comment type="similarity">
    <text evidence="1">Belongs to the aldo/keto reductase family.</text>
</comment>
<keyword evidence="2" id="KW-0560">Oxidoreductase</keyword>
<dbReference type="PANTHER" id="PTHR43827">
    <property type="entry name" value="2,5-DIKETO-D-GLUCONIC ACID REDUCTASE"/>
    <property type="match status" value="1"/>
</dbReference>
<dbReference type="Pfam" id="PF00248">
    <property type="entry name" value="Aldo_ket_red"/>
    <property type="match status" value="1"/>
</dbReference>
<evidence type="ECO:0000259" key="6">
    <source>
        <dbReference type="Pfam" id="PF00248"/>
    </source>
</evidence>
<dbReference type="AlphaFoldDB" id="A0A238FGK1"/>
<evidence type="ECO:0000313" key="7">
    <source>
        <dbReference type="EMBL" id="SCV71261.1"/>
    </source>
</evidence>
<dbReference type="PIRSF" id="PIRSF000097">
    <property type="entry name" value="AKR"/>
    <property type="match status" value="1"/>
</dbReference>
<dbReference type="InterPro" id="IPR020471">
    <property type="entry name" value="AKR"/>
</dbReference>
<keyword evidence="8" id="KW-1185">Reference proteome</keyword>
<dbReference type="FunFam" id="3.20.20.100:FF:000015">
    <property type="entry name" value="Oxidoreductase, aldo/keto reductase family"/>
    <property type="match status" value="1"/>
</dbReference>
<dbReference type="InterPro" id="IPR023210">
    <property type="entry name" value="NADP_OxRdtase_dom"/>
</dbReference>
<dbReference type="Proteomes" id="UP000198372">
    <property type="component" value="Unassembled WGS sequence"/>
</dbReference>
<dbReference type="EMBL" id="FMSP01000007">
    <property type="protein sequence ID" value="SCV71261.1"/>
    <property type="molecule type" value="Genomic_DNA"/>
</dbReference>
<evidence type="ECO:0000256" key="4">
    <source>
        <dbReference type="PIRSR" id="PIRSR000097-2"/>
    </source>
</evidence>